<name>A0A6B3LRK9_9BACT</name>
<reference evidence="2 3" key="1">
    <citation type="submission" date="2020-02" db="EMBL/GenBank/DDBJ databases">
        <authorList>
            <person name="Kim M.K."/>
        </authorList>
    </citation>
    <scope>NUCLEOTIDE SEQUENCE [LARGE SCALE GENOMIC DNA]</scope>
    <source>
        <strain evidence="2 3">BT327</strain>
    </source>
</reference>
<dbReference type="PROSITE" id="PS51257">
    <property type="entry name" value="PROKAR_LIPOPROTEIN"/>
    <property type="match status" value="1"/>
</dbReference>
<feature type="signal peptide" evidence="1">
    <location>
        <begin position="1"/>
        <end position="25"/>
    </location>
</feature>
<dbReference type="AlphaFoldDB" id="A0A6B3LRK9"/>
<keyword evidence="3" id="KW-1185">Reference proteome</keyword>
<organism evidence="2 3">
    <name type="scientific">Pontibacter burrus</name>
    <dbReference type="NCBI Taxonomy" id="2704466"/>
    <lineage>
        <taxon>Bacteria</taxon>
        <taxon>Pseudomonadati</taxon>
        <taxon>Bacteroidota</taxon>
        <taxon>Cytophagia</taxon>
        <taxon>Cytophagales</taxon>
        <taxon>Hymenobacteraceae</taxon>
        <taxon>Pontibacter</taxon>
    </lineage>
</organism>
<protein>
    <recommendedName>
        <fullName evidence="4">DUF5666 domain-containing protein</fullName>
    </recommendedName>
</protein>
<evidence type="ECO:0000313" key="3">
    <source>
        <dbReference type="Proteomes" id="UP000474777"/>
    </source>
</evidence>
<evidence type="ECO:0000313" key="2">
    <source>
        <dbReference type="EMBL" id="NEM96131.1"/>
    </source>
</evidence>
<feature type="chain" id="PRO_5025671009" description="DUF5666 domain-containing protein" evidence="1">
    <location>
        <begin position="26"/>
        <end position="105"/>
    </location>
</feature>
<dbReference type="Proteomes" id="UP000474777">
    <property type="component" value="Unassembled WGS sequence"/>
</dbReference>
<evidence type="ECO:0000256" key="1">
    <source>
        <dbReference type="SAM" id="SignalP"/>
    </source>
</evidence>
<dbReference type="RefSeq" id="WP_163910830.1">
    <property type="nucleotide sequence ID" value="NZ_JAAGWD010000001.1"/>
</dbReference>
<proteinExistence type="predicted"/>
<gene>
    <name evidence="2" type="ORF">GXP69_00365</name>
</gene>
<accession>A0A6B3LRK9</accession>
<keyword evidence="1" id="KW-0732">Signal</keyword>
<evidence type="ECO:0008006" key="4">
    <source>
        <dbReference type="Google" id="ProtNLM"/>
    </source>
</evidence>
<dbReference type="EMBL" id="JAAGWD010000001">
    <property type="protein sequence ID" value="NEM96131.1"/>
    <property type="molecule type" value="Genomic_DNA"/>
</dbReference>
<sequence>MKITKTLLPAIVAMAPFFFSCQQQTDVVESGTYQGTIQKVEPAKTEIYVKTDDNKVLELYFTENTTLTHNGETVPFDHLKQGGKVEVEVEKTGQRLDPKAVRILE</sequence>
<comment type="caution">
    <text evidence="2">The sequence shown here is derived from an EMBL/GenBank/DDBJ whole genome shotgun (WGS) entry which is preliminary data.</text>
</comment>